<proteinExistence type="predicted"/>
<evidence type="ECO:0000313" key="1">
    <source>
        <dbReference type="EMBL" id="TYT60863.1"/>
    </source>
</evidence>
<comment type="caution">
    <text evidence="1">The sequence shown here is derived from an EMBL/GenBank/DDBJ whole genome shotgun (WGS) entry which is preliminary data.</text>
</comment>
<dbReference type="EMBL" id="VTAW01000028">
    <property type="protein sequence ID" value="TYT60863.1"/>
    <property type="molecule type" value="Genomic_DNA"/>
</dbReference>
<name>A0A5D5AIV9_9EURY</name>
<accession>A0A5D5AIV9</accession>
<evidence type="ECO:0000313" key="2">
    <source>
        <dbReference type="Proteomes" id="UP000324104"/>
    </source>
</evidence>
<reference evidence="1 2" key="1">
    <citation type="submission" date="2019-08" db="EMBL/GenBank/DDBJ databases">
        <title>Archaea genome.</title>
        <authorList>
            <person name="Kajale S."/>
            <person name="Shouche Y."/>
            <person name="Deshpande N."/>
            <person name="Sharma A."/>
        </authorList>
    </citation>
    <scope>NUCLEOTIDE SEQUENCE [LARGE SCALE GENOMIC DNA]</scope>
    <source>
        <strain evidence="1 2">ESP3B_9</strain>
    </source>
</reference>
<dbReference type="Proteomes" id="UP000324104">
    <property type="component" value="Unassembled WGS sequence"/>
</dbReference>
<gene>
    <name evidence="1" type="ORF">FYC77_16685</name>
</gene>
<organism evidence="1 2">
    <name type="scientific">Natrialba swarupiae</name>
    <dbReference type="NCBI Taxonomy" id="2448032"/>
    <lineage>
        <taxon>Archaea</taxon>
        <taxon>Methanobacteriati</taxon>
        <taxon>Methanobacteriota</taxon>
        <taxon>Stenosarchaea group</taxon>
        <taxon>Halobacteria</taxon>
        <taxon>Halobacteriales</taxon>
        <taxon>Natrialbaceae</taxon>
        <taxon>Natrialba</taxon>
    </lineage>
</organism>
<protein>
    <submittedName>
        <fullName evidence="1">Uncharacterized protein</fullName>
    </submittedName>
</protein>
<keyword evidence="2" id="KW-1185">Reference proteome</keyword>
<dbReference type="RefSeq" id="WP_149082630.1">
    <property type="nucleotide sequence ID" value="NZ_VTAW01000028.1"/>
</dbReference>
<dbReference type="AlphaFoldDB" id="A0A5D5AIV9"/>
<sequence>MTKNIEEIIRDMNGEEIARIRGGFTDPYFEKGAEIEYCDVEYRVIDFGGWSSGDLCYLVRPLDEPGVVTRLPQDIIDMVAEEVGD</sequence>